<keyword evidence="7" id="KW-0805">Transcription regulation</keyword>
<keyword evidence="3" id="KW-0479">Metal-binding</keyword>
<evidence type="ECO:0000259" key="12">
    <source>
        <dbReference type="PROSITE" id="PS50157"/>
    </source>
</evidence>
<feature type="compositionally biased region" description="Low complexity" evidence="11">
    <location>
        <begin position="1608"/>
        <end position="1619"/>
    </location>
</feature>
<gene>
    <name evidence="13" type="ORF">scyTo_0014281</name>
</gene>
<feature type="compositionally biased region" description="Basic and acidic residues" evidence="11">
    <location>
        <begin position="837"/>
        <end position="848"/>
    </location>
</feature>
<feature type="compositionally biased region" description="Low complexity" evidence="11">
    <location>
        <begin position="1556"/>
        <end position="1567"/>
    </location>
</feature>
<dbReference type="FunFam" id="3.30.160.60:FF:000033">
    <property type="entry name" value="Immunodeficiency virus type I enhancer binding protein 1"/>
    <property type="match status" value="1"/>
</dbReference>
<keyword evidence="2" id="KW-0597">Phosphoprotein</keyword>
<feature type="region of interest" description="Disordered" evidence="11">
    <location>
        <begin position="911"/>
        <end position="1053"/>
    </location>
</feature>
<keyword evidence="4" id="KW-0677">Repeat</keyword>
<organism evidence="13 14">
    <name type="scientific">Scyliorhinus torazame</name>
    <name type="common">Cloudy catshark</name>
    <name type="synonym">Catulus torazame</name>
    <dbReference type="NCBI Taxonomy" id="75743"/>
    <lineage>
        <taxon>Eukaryota</taxon>
        <taxon>Metazoa</taxon>
        <taxon>Chordata</taxon>
        <taxon>Craniata</taxon>
        <taxon>Vertebrata</taxon>
        <taxon>Chondrichthyes</taxon>
        <taxon>Elasmobranchii</taxon>
        <taxon>Galeomorphii</taxon>
        <taxon>Galeoidea</taxon>
        <taxon>Carcharhiniformes</taxon>
        <taxon>Scyliorhinidae</taxon>
        <taxon>Scyliorhinus</taxon>
    </lineage>
</organism>
<evidence type="ECO:0000256" key="3">
    <source>
        <dbReference type="ARBA" id="ARBA00022723"/>
    </source>
</evidence>
<evidence type="ECO:0000313" key="13">
    <source>
        <dbReference type="EMBL" id="GCB61107.1"/>
    </source>
</evidence>
<comment type="subcellular location">
    <subcellularLocation>
        <location evidence="1">Nucleus</location>
    </subcellularLocation>
</comment>
<feature type="region of interest" description="Disordered" evidence="11">
    <location>
        <begin position="642"/>
        <end position="661"/>
    </location>
</feature>
<dbReference type="PROSITE" id="PS00028">
    <property type="entry name" value="ZINC_FINGER_C2H2_1"/>
    <property type="match status" value="1"/>
</dbReference>
<evidence type="ECO:0000256" key="5">
    <source>
        <dbReference type="ARBA" id="ARBA00022771"/>
    </source>
</evidence>
<feature type="compositionally biased region" description="Polar residues" evidence="11">
    <location>
        <begin position="1568"/>
        <end position="1577"/>
    </location>
</feature>
<feature type="region of interest" description="Disordered" evidence="11">
    <location>
        <begin position="397"/>
        <end position="437"/>
    </location>
</feature>
<dbReference type="GO" id="GO:0005634">
    <property type="term" value="C:nucleus"/>
    <property type="evidence" value="ECO:0007669"/>
    <property type="project" value="UniProtKB-SubCell"/>
</dbReference>
<feature type="region of interest" description="Disordered" evidence="11">
    <location>
        <begin position="1"/>
        <end position="121"/>
    </location>
</feature>
<feature type="region of interest" description="Disordered" evidence="11">
    <location>
        <begin position="1238"/>
        <end position="1351"/>
    </location>
</feature>
<dbReference type="InterPro" id="IPR013087">
    <property type="entry name" value="Znf_C2H2_type"/>
</dbReference>
<keyword evidence="5 10" id="KW-0863">Zinc-finger</keyword>
<evidence type="ECO:0000256" key="4">
    <source>
        <dbReference type="ARBA" id="ARBA00022737"/>
    </source>
</evidence>
<keyword evidence="9" id="KW-0539">Nucleus</keyword>
<dbReference type="OMA" id="HHEQCEE"/>
<dbReference type="PROSITE" id="PS50157">
    <property type="entry name" value="ZINC_FINGER_C2H2_2"/>
    <property type="match status" value="2"/>
</dbReference>
<dbReference type="STRING" id="75743.A0A401NJT6"/>
<dbReference type="Pfam" id="PF00096">
    <property type="entry name" value="zf-C2H2"/>
    <property type="match status" value="2"/>
</dbReference>
<comment type="caution">
    <text evidence="13">The sequence shown here is derived from an EMBL/GenBank/DDBJ whole genome shotgun (WGS) entry which is preliminary data.</text>
</comment>
<dbReference type="FunFam" id="3.30.160.60:FF:000594">
    <property type="entry name" value="Transcription factor HIVEP2"/>
    <property type="match status" value="1"/>
</dbReference>
<evidence type="ECO:0000256" key="10">
    <source>
        <dbReference type="PROSITE-ProRule" id="PRU00042"/>
    </source>
</evidence>
<feature type="compositionally biased region" description="Polar residues" evidence="11">
    <location>
        <begin position="810"/>
        <end position="825"/>
    </location>
</feature>
<evidence type="ECO:0000256" key="1">
    <source>
        <dbReference type="ARBA" id="ARBA00004123"/>
    </source>
</evidence>
<feature type="compositionally biased region" description="Polar residues" evidence="11">
    <location>
        <begin position="779"/>
        <end position="790"/>
    </location>
</feature>
<sequence length="1749" mass="190523">MKPKRATLSAAEDTGPAGQGSRDLTPMQPDTFSEQVSQRLAADSGQVGSMGPMQPYYPPKLQHPAEAPQQQPPRQHRHLLGNPYHHYAHSFPHFPHQAGLPGYPPTSTPELGSEGRSWQPLAGQMEPARPEAFHPLQHRPHHHQHHVGTGLSKKAGGPSPLSYRHYSQALLGSREEALRREKRPKKPGKHICQYCGRACAKPSVLKKHIRSHTGERPYPCVPCGFSFKTKSNLYKHRKSHAHAIKAGLVSVAEAEAACRSDTEPAAIGEEAELHSEGDESTDTDEEIGINKRLSLGMGPESGIAEDGKVIPCYSPKAERRMLSKSSQKYSSDSDVFSEEPSAGPMKVPILIVPKGGIKTPTESPPFIKTEPSQSPGVVWKYGGPHTIKQRLALRLSEKRGQDSEQSLNLLSPHSKGSTDSGYFSRSESAEQQVSPPNTNVKSYAEIIFGKFARLAPRSLAASMATQEPPLMAFKEKGSSVTITDTKPDIDKFIEERIIQLITHNEVLVDPSQLNTPRKFSLYRGDSTEFQKHQMLMGHPGSDVKTYFGGSLHANVSESFMSAEKEHLGVPSDMADSAPLIRSNSMPISSGNGLSVPQVLRGSHSFDERIAGSDDVFHSGSVGLSHQRMLKRQTAIELFSGLEGHPPPGCTSDDSEQGHGLRKGPHLVAAKLEEGETGDGDPSPLVRKAQQGRGSVYECEICGIKYQIWDNLEAHRKFYCSQPHGPRMKTTIPKSAGESGPEYGPHAQPMHYKTGQGLENLPFRKRRKEKSVGDEEDLPSNYSSPYSGSTTSLASLGDCKTECASLDQEPVSRTVSVSTMTASSFHGSLRDSGGSMMEFRRKVEDKETPGAEEALSSAEAWPNSPQGKQAADASRRVTGNEISVIQHTNSLSRPSSFERSESMELIPAHHSGLCDIPATSEPSQGLGSGQAEGGEQQAGSLPPQPQLPPKLVRQHNIQVPEIRVTEEPDKPEKEQEVPMKEPDKSSEEFQWPQRSETLSQLPAEKLPPKKKRLRLADLEYSSGESSLESSTLSRSPSQESNWSHSSSFSLSLEREESLKPTATAKVEDFSKAAEYLTVPYGVSSLGLLNQQQKEMRRSASEQAPCQPYMEMAEIRSKSFDYGNLSGESGAIAPIRASSPIVKERRKCFLVRQASLSQYSETPQLEHGQELAEPMQIGQGCPVGARGLRHHSRSPVLPDDGRKAVCGSPTCQLPSDTVHQPDLHQPWQLYHHHQQPLPYFLAQPPSEMSIPGPGHLLPPGAAESASSDHYASQRVVIPQPYPQVPPGIPANSSEAFPAHQPGPPAERRLQSRAGSREKDHPPTSPRASPQHSPNRRAKFQPDRSGGSASAPAPRVPEVIVAPGSVAMQPSPPLLVPVRIQANVPTYGSVMYTSVSHVQGTRPPTGNNAIVICKVEDHLPKGTLVSTTAVQGMGQELAHVLAAQRRGLLQYPEWKLPPSMTGKIEVSVPLSLNLVSTDNSSSIGGSKRMLSPASSLELFTETKQQKRIKEEKICGQMLEKLSLQESNVSTATMAQNVPKPAKPQLVRQFCTTELKEGRSSPLSSSSSSSSQRYSIQTLESIPSEERLFPSHCSDMESVDGESPQRAPPSPGESASESQTQQTQKFPISMLVQVPTSQGGTVVGGTILLSDVADLQQFLQFPSLRTSTSVSWCFLNYTKPNHAQHTAPKLSMYATWCISSYNPNPPGTATKIALALLRSKQKASREIYIMSAVNWPRSGKLVASSSWKQRLAQ</sequence>
<evidence type="ECO:0000256" key="11">
    <source>
        <dbReference type="SAM" id="MobiDB-lite"/>
    </source>
</evidence>
<feature type="compositionally biased region" description="Polar residues" evidence="11">
    <location>
        <begin position="403"/>
        <end position="437"/>
    </location>
</feature>
<evidence type="ECO:0000256" key="7">
    <source>
        <dbReference type="ARBA" id="ARBA00023015"/>
    </source>
</evidence>
<dbReference type="OrthoDB" id="10042249at2759"/>
<feature type="compositionally biased region" description="Pro residues" evidence="11">
    <location>
        <begin position="1277"/>
        <end position="1286"/>
    </location>
</feature>
<dbReference type="Proteomes" id="UP000288216">
    <property type="component" value="Unassembled WGS sequence"/>
</dbReference>
<feature type="region of interest" description="Disordered" evidence="11">
    <location>
        <begin position="1553"/>
        <end position="1619"/>
    </location>
</feature>
<name>A0A401NJT6_SCYTO</name>
<feature type="region of interest" description="Disordered" evidence="11">
    <location>
        <begin position="726"/>
        <end position="790"/>
    </location>
</feature>
<feature type="region of interest" description="Disordered" evidence="11">
    <location>
        <begin position="138"/>
        <end position="161"/>
    </location>
</feature>
<evidence type="ECO:0000256" key="2">
    <source>
        <dbReference type="ARBA" id="ARBA00022553"/>
    </source>
</evidence>
<dbReference type="Gene3D" id="3.30.160.60">
    <property type="entry name" value="Classic Zinc Finger"/>
    <property type="match status" value="2"/>
</dbReference>
<dbReference type="InterPro" id="IPR036236">
    <property type="entry name" value="Znf_C2H2_sf"/>
</dbReference>
<keyword evidence="14" id="KW-1185">Reference proteome</keyword>
<feature type="compositionally biased region" description="Basic and acidic residues" evidence="11">
    <location>
        <begin position="1303"/>
        <end position="1319"/>
    </location>
</feature>
<feature type="compositionally biased region" description="Low complexity" evidence="11">
    <location>
        <begin position="62"/>
        <end position="73"/>
    </location>
</feature>
<feature type="compositionally biased region" description="Polar residues" evidence="11">
    <location>
        <begin position="28"/>
        <end position="38"/>
    </location>
</feature>
<dbReference type="PANTHER" id="PTHR45944">
    <property type="entry name" value="SCHNURRI, ISOFORM F"/>
    <property type="match status" value="1"/>
</dbReference>
<feature type="compositionally biased region" description="Low complexity" evidence="11">
    <location>
        <begin position="1249"/>
        <end position="1258"/>
    </location>
</feature>
<keyword evidence="8" id="KW-0804">Transcription</keyword>
<dbReference type="GO" id="GO:0000981">
    <property type="term" value="F:DNA-binding transcription factor activity, RNA polymerase II-specific"/>
    <property type="evidence" value="ECO:0007669"/>
    <property type="project" value="TreeGrafter"/>
</dbReference>
<dbReference type="PANTHER" id="PTHR45944:SF1">
    <property type="entry name" value="TRANSCRIPTION FACTOR HIVEP2"/>
    <property type="match status" value="1"/>
</dbReference>
<feature type="region of interest" description="Disordered" evidence="11">
    <location>
        <begin position="321"/>
        <end position="341"/>
    </location>
</feature>
<keyword evidence="6" id="KW-0862">Zinc</keyword>
<accession>A0A401NJT6</accession>
<evidence type="ECO:0000256" key="8">
    <source>
        <dbReference type="ARBA" id="ARBA00023163"/>
    </source>
</evidence>
<feature type="non-terminal residue" evidence="13">
    <location>
        <position position="1749"/>
    </location>
</feature>
<proteinExistence type="predicted"/>
<evidence type="ECO:0000256" key="6">
    <source>
        <dbReference type="ARBA" id="ARBA00022833"/>
    </source>
</evidence>
<evidence type="ECO:0000256" key="9">
    <source>
        <dbReference type="ARBA" id="ARBA00023242"/>
    </source>
</evidence>
<feature type="compositionally biased region" description="Basic and acidic residues" evidence="11">
    <location>
        <begin position="962"/>
        <end position="986"/>
    </location>
</feature>
<reference evidence="13 14" key="1">
    <citation type="journal article" date="2018" name="Nat. Ecol. Evol.">
        <title>Shark genomes provide insights into elasmobranch evolution and the origin of vertebrates.</title>
        <authorList>
            <person name="Hara Y"/>
            <person name="Yamaguchi K"/>
            <person name="Onimaru K"/>
            <person name="Kadota M"/>
            <person name="Koyanagi M"/>
            <person name="Keeley SD"/>
            <person name="Tatsumi K"/>
            <person name="Tanaka K"/>
            <person name="Motone F"/>
            <person name="Kageyama Y"/>
            <person name="Nozu R"/>
            <person name="Adachi N"/>
            <person name="Nishimura O"/>
            <person name="Nakagawa R"/>
            <person name="Tanegashima C"/>
            <person name="Kiyatake I"/>
            <person name="Matsumoto R"/>
            <person name="Murakumo K"/>
            <person name="Nishida K"/>
            <person name="Terakita A"/>
            <person name="Kuratani S"/>
            <person name="Sato K"/>
            <person name="Hyodo S Kuraku.S."/>
        </authorList>
    </citation>
    <scope>NUCLEOTIDE SEQUENCE [LARGE SCALE GENOMIC DNA]</scope>
</reference>
<dbReference type="GO" id="GO:0000978">
    <property type="term" value="F:RNA polymerase II cis-regulatory region sequence-specific DNA binding"/>
    <property type="evidence" value="ECO:0007669"/>
    <property type="project" value="TreeGrafter"/>
</dbReference>
<feature type="domain" description="C2H2-type" evidence="12">
    <location>
        <begin position="218"/>
        <end position="241"/>
    </location>
</feature>
<dbReference type="EMBL" id="BFAA01007604">
    <property type="protein sequence ID" value="GCB61107.1"/>
    <property type="molecule type" value="Genomic_DNA"/>
</dbReference>
<protein>
    <recommendedName>
        <fullName evidence="12">C2H2-type domain-containing protein</fullName>
    </recommendedName>
</protein>
<evidence type="ECO:0000313" key="14">
    <source>
        <dbReference type="Proteomes" id="UP000288216"/>
    </source>
</evidence>
<dbReference type="InterPro" id="IPR051969">
    <property type="entry name" value="Zinc-finger_DNA-bd_regulators"/>
</dbReference>
<dbReference type="SMART" id="SM00355">
    <property type="entry name" value="ZnF_C2H2"/>
    <property type="match status" value="3"/>
</dbReference>
<feature type="compositionally biased region" description="Low complexity" evidence="11">
    <location>
        <begin position="323"/>
        <end position="334"/>
    </location>
</feature>
<feature type="compositionally biased region" description="Low complexity" evidence="11">
    <location>
        <begin position="1017"/>
        <end position="1050"/>
    </location>
</feature>
<feature type="domain" description="C2H2-type" evidence="12">
    <location>
        <begin position="190"/>
        <end position="217"/>
    </location>
</feature>
<dbReference type="GO" id="GO:0008270">
    <property type="term" value="F:zinc ion binding"/>
    <property type="evidence" value="ECO:0007669"/>
    <property type="project" value="UniProtKB-KW"/>
</dbReference>
<dbReference type="SUPFAM" id="SSF57667">
    <property type="entry name" value="beta-beta-alpha zinc fingers"/>
    <property type="match status" value="2"/>
</dbReference>
<feature type="region of interest" description="Disordered" evidence="11">
    <location>
        <begin position="807"/>
        <end position="875"/>
    </location>
</feature>